<keyword evidence="2" id="KW-0472">Membrane</keyword>
<reference evidence="4 5" key="1">
    <citation type="submission" date="2019-10" db="EMBL/GenBank/DDBJ databases">
        <title>New species of Slilvanegrellaceae.</title>
        <authorList>
            <person name="Pitt A."/>
            <person name="Hahn M.W."/>
        </authorList>
    </citation>
    <scope>NUCLEOTIDE SEQUENCE [LARGE SCALE GENOMIC DNA]</scope>
    <source>
        <strain evidence="4 5">SP-Ram-0.45-NSY-1</strain>
    </source>
</reference>
<organism evidence="4 5">
    <name type="scientific">Silvanigrella paludirubra</name>
    <dbReference type="NCBI Taxonomy" id="2499159"/>
    <lineage>
        <taxon>Bacteria</taxon>
        <taxon>Pseudomonadati</taxon>
        <taxon>Bdellovibrionota</taxon>
        <taxon>Oligoflexia</taxon>
        <taxon>Silvanigrellales</taxon>
        <taxon>Silvanigrellaceae</taxon>
        <taxon>Silvanigrella</taxon>
    </lineage>
</organism>
<dbReference type="AlphaFoldDB" id="A0A6N6VTV3"/>
<dbReference type="EMBL" id="WFLM01000002">
    <property type="protein sequence ID" value="KAB8039760.1"/>
    <property type="molecule type" value="Genomic_DNA"/>
</dbReference>
<dbReference type="InterPro" id="IPR052894">
    <property type="entry name" value="AsmA-related"/>
</dbReference>
<dbReference type="InterPro" id="IPR007844">
    <property type="entry name" value="AsmA"/>
</dbReference>
<dbReference type="Proteomes" id="UP000437748">
    <property type="component" value="Unassembled WGS sequence"/>
</dbReference>
<evidence type="ECO:0000313" key="5">
    <source>
        <dbReference type="Proteomes" id="UP000437748"/>
    </source>
</evidence>
<sequence length="785" mass="87910">MVIVNTKTKWLVGVLGFILFIFLFLLILPFMIDFNKFKPQIQNIVAEKLNAKVNFSSARLTIFTGIGIELKDISLENTDEVFMGTELFKVKNIKFKTEFWPLLKGKFIGNIEINNPEINLMRSAGRNNITSLIKKQALKGNSSIKNDEHKTQEENLTDSKTAPNSGNSFADKILIKSFEVKNATFYVYNVSGPKEQEIAKIKNMNLIISNIGVGKDTKIDFSTDLDIKDNDYSVKGLVSLNFIINTEIDGTEWKSSIFNSNLSFDKLDINYKNAFVKKKSIPFHMTFSGMASPKNIIVENFKLDLQSLDAKAKVNIFGLDKLNSDIQFSLASQNLSELSEILPQHKDMLINATLDLKSKIAGSLLQPETLDIFLDLKSKLSDSDINLTFDAKSVKPLLGSLKVQSQNLYLSKIIKPFMSKSSPPPKNEDNKKTSSNSNSEEHNETEKNSGNINNEEFTLTDKEKKLLAGSDFYTEMNIGKLVYDNIIINNFTLNTKIKNYNATLNKLSMNLFSGSLYTTANADLGVYPVPYYGNLNLNGVKVEEIFKTIKPESQKSPIEGKADIKMNFSARGLTRPSLSKTLNSKGTFLFNDGTLNTKNLVSLAGEQFNKFVKNTSMVGLKIDSDSLKKLSLSDDKSTKKSLKNQRGDFEIKDGKFLLRNTISSEEGLLKLHADIGIDESLSGTAIYIASNKVRDNLTNQSKYAKYFLNEKGEFILDLTLDGTITNPEVGINTSELQKKLVKNASKELTNKLKEEIKKNPEAQKIQEDAKKLLEKNGIDLQKLGF</sequence>
<gene>
    <name evidence="4" type="ORF">GCL60_05715</name>
</gene>
<keyword evidence="2" id="KW-1133">Transmembrane helix</keyword>
<evidence type="ECO:0000256" key="1">
    <source>
        <dbReference type="SAM" id="MobiDB-lite"/>
    </source>
</evidence>
<feature type="transmembrane region" description="Helical" evidence="2">
    <location>
        <begin position="12"/>
        <end position="32"/>
    </location>
</feature>
<dbReference type="PANTHER" id="PTHR30441">
    <property type="entry name" value="DUF748 DOMAIN-CONTAINING PROTEIN"/>
    <property type="match status" value="1"/>
</dbReference>
<dbReference type="GO" id="GO:0005886">
    <property type="term" value="C:plasma membrane"/>
    <property type="evidence" value="ECO:0007669"/>
    <property type="project" value="TreeGrafter"/>
</dbReference>
<feature type="region of interest" description="Disordered" evidence="1">
    <location>
        <begin position="419"/>
        <end position="455"/>
    </location>
</feature>
<dbReference type="Pfam" id="PF05170">
    <property type="entry name" value="AsmA"/>
    <property type="match status" value="1"/>
</dbReference>
<name>A0A6N6VTV3_9BACT</name>
<feature type="domain" description="AsmA" evidence="3">
    <location>
        <begin position="13"/>
        <end position="655"/>
    </location>
</feature>
<evidence type="ECO:0000259" key="3">
    <source>
        <dbReference type="Pfam" id="PF05170"/>
    </source>
</evidence>
<evidence type="ECO:0000313" key="4">
    <source>
        <dbReference type="EMBL" id="KAB8039760.1"/>
    </source>
</evidence>
<keyword evidence="5" id="KW-1185">Reference proteome</keyword>
<dbReference type="PANTHER" id="PTHR30441:SF8">
    <property type="entry name" value="DUF748 DOMAIN-CONTAINING PROTEIN"/>
    <property type="match status" value="1"/>
</dbReference>
<evidence type="ECO:0000256" key="2">
    <source>
        <dbReference type="SAM" id="Phobius"/>
    </source>
</evidence>
<keyword evidence="2" id="KW-0812">Transmembrane</keyword>
<comment type="caution">
    <text evidence="4">The sequence shown here is derived from an EMBL/GenBank/DDBJ whole genome shotgun (WGS) entry which is preliminary data.</text>
</comment>
<proteinExistence type="predicted"/>
<protein>
    <submittedName>
        <fullName evidence="4">AsmA family protein</fullName>
    </submittedName>
</protein>
<feature type="region of interest" description="Disordered" evidence="1">
    <location>
        <begin position="143"/>
        <end position="163"/>
    </location>
</feature>
<accession>A0A6N6VTV3</accession>
<dbReference type="GO" id="GO:0090313">
    <property type="term" value="P:regulation of protein targeting to membrane"/>
    <property type="evidence" value="ECO:0007669"/>
    <property type="project" value="TreeGrafter"/>
</dbReference>